<evidence type="ECO:0000256" key="1">
    <source>
        <dbReference type="SAM" id="MobiDB-lite"/>
    </source>
</evidence>
<name>A0A3M7LXJ8_9PLEO</name>
<feature type="region of interest" description="Disordered" evidence="1">
    <location>
        <begin position="221"/>
        <end position="244"/>
    </location>
</feature>
<accession>A0A3M7LXJ8</accession>
<protein>
    <submittedName>
        <fullName evidence="2">Uncharacterized protein</fullName>
    </submittedName>
</protein>
<organism evidence="2 3">
    <name type="scientific">Pyrenophora seminiperda CCB06</name>
    <dbReference type="NCBI Taxonomy" id="1302712"/>
    <lineage>
        <taxon>Eukaryota</taxon>
        <taxon>Fungi</taxon>
        <taxon>Dikarya</taxon>
        <taxon>Ascomycota</taxon>
        <taxon>Pezizomycotina</taxon>
        <taxon>Dothideomycetes</taxon>
        <taxon>Pleosporomycetidae</taxon>
        <taxon>Pleosporales</taxon>
        <taxon>Pleosporineae</taxon>
        <taxon>Pleosporaceae</taxon>
        <taxon>Pyrenophora</taxon>
    </lineage>
</organism>
<reference evidence="2 3" key="1">
    <citation type="journal article" date="2014" name="PLoS ONE">
        <title>De novo Genome Assembly of the Fungal Plant Pathogen Pyrenophora semeniperda.</title>
        <authorList>
            <person name="Soliai M.M."/>
            <person name="Meyer S.E."/>
            <person name="Udall J.A."/>
            <person name="Elzinga D.E."/>
            <person name="Hermansen R.A."/>
            <person name="Bodily P.M."/>
            <person name="Hart A.A."/>
            <person name="Coleman C.E."/>
        </authorList>
    </citation>
    <scope>NUCLEOTIDE SEQUENCE [LARGE SCALE GENOMIC DNA]</scope>
    <source>
        <strain evidence="2 3">CCB06</strain>
        <tissue evidence="2">Mycelium</tissue>
    </source>
</reference>
<dbReference type="AlphaFoldDB" id="A0A3M7LXJ8"/>
<dbReference type="Proteomes" id="UP000265663">
    <property type="component" value="Unassembled WGS sequence"/>
</dbReference>
<sequence length="317" mass="35551">MVSECKSASRGPDLTGQRPGLWLLVSSRSVSLQNTPLLSLRAVVPNQTKAKVEGLLQSGRDQPTFEMPTTDDPYVYGRSGSGENRGYDPSQRNVQRVSNIAYGRTSAFTYDVTTLASQEFAETHWPPSVYQAAQYPFSIPLTLRQRCTEVTQPDPSIEESWQASHTVTPLSYHGRSRNVTLPQTIDSQELYSQTPYTMTGYTNTSSQHPPLDANAFTEMAEDRYSPESPRPRSSGASRTNPERLCIAPSVRMLPSQDIARGVTTIATWNATRTGMRRAFAVANRNAQRRLVAETLYLSIFDEAIQNWMFRQRRSENK</sequence>
<dbReference type="EMBL" id="KE747809">
    <property type="protein sequence ID" value="RMZ66944.1"/>
    <property type="molecule type" value="Genomic_DNA"/>
</dbReference>
<evidence type="ECO:0000313" key="2">
    <source>
        <dbReference type="EMBL" id="RMZ66944.1"/>
    </source>
</evidence>
<gene>
    <name evidence="2" type="ORF">GMOD_00002333</name>
</gene>
<dbReference type="OrthoDB" id="3940153at2759"/>
<keyword evidence="3" id="KW-1185">Reference proteome</keyword>
<proteinExistence type="predicted"/>
<evidence type="ECO:0000313" key="3">
    <source>
        <dbReference type="Proteomes" id="UP000265663"/>
    </source>
</evidence>